<dbReference type="PRINTS" id="PR00344">
    <property type="entry name" value="BCTRLSENSOR"/>
</dbReference>
<dbReference type="CDD" id="cd00130">
    <property type="entry name" value="PAS"/>
    <property type="match status" value="1"/>
</dbReference>
<keyword evidence="3 6" id="KW-0597">Phosphoprotein</keyword>
<dbReference type="Pfam" id="PF02518">
    <property type="entry name" value="HATPase_c"/>
    <property type="match status" value="1"/>
</dbReference>
<evidence type="ECO:0000259" key="9">
    <source>
        <dbReference type="PROSITE" id="PS50110"/>
    </source>
</evidence>
<proteinExistence type="predicted"/>
<dbReference type="FunFam" id="3.30.565.10:FF:000010">
    <property type="entry name" value="Sensor histidine kinase RcsC"/>
    <property type="match status" value="1"/>
</dbReference>
<dbReference type="InterPro" id="IPR004358">
    <property type="entry name" value="Sig_transdc_His_kin-like_C"/>
</dbReference>
<dbReference type="InterPro" id="IPR001610">
    <property type="entry name" value="PAC"/>
</dbReference>
<keyword evidence="5" id="KW-0418">Kinase</keyword>
<feature type="compositionally biased region" description="Polar residues" evidence="7">
    <location>
        <begin position="1524"/>
        <end position="1551"/>
    </location>
</feature>
<gene>
    <name evidence="11" type="ORF">PENSTE_c003G02737</name>
</gene>
<dbReference type="CDD" id="cd00082">
    <property type="entry name" value="HisKA"/>
    <property type="match status" value="1"/>
</dbReference>
<dbReference type="InterPro" id="IPR001789">
    <property type="entry name" value="Sig_transdc_resp-reg_receiver"/>
</dbReference>
<feature type="domain" description="PAC" evidence="10">
    <location>
        <begin position="956"/>
        <end position="1008"/>
    </location>
</feature>
<dbReference type="CDD" id="cd16922">
    <property type="entry name" value="HATPase_EvgS-ArcB-TorS-like"/>
    <property type="match status" value="1"/>
</dbReference>
<dbReference type="PROSITE" id="PS50109">
    <property type="entry name" value="HIS_KIN"/>
    <property type="match status" value="1"/>
</dbReference>
<feature type="region of interest" description="Disordered" evidence="7">
    <location>
        <begin position="361"/>
        <end position="465"/>
    </location>
</feature>
<dbReference type="InterPro" id="IPR035965">
    <property type="entry name" value="PAS-like_dom_sf"/>
</dbReference>
<evidence type="ECO:0000313" key="12">
    <source>
        <dbReference type="Proteomes" id="UP000191285"/>
    </source>
</evidence>
<dbReference type="SMART" id="SM00086">
    <property type="entry name" value="PAC"/>
    <property type="match status" value="2"/>
</dbReference>
<dbReference type="GO" id="GO:0005886">
    <property type="term" value="C:plasma membrane"/>
    <property type="evidence" value="ECO:0007669"/>
    <property type="project" value="TreeGrafter"/>
</dbReference>
<dbReference type="Proteomes" id="UP000191285">
    <property type="component" value="Unassembled WGS sequence"/>
</dbReference>
<feature type="region of interest" description="Disordered" evidence="7">
    <location>
        <begin position="558"/>
        <end position="602"/>
    </location>
</feature>
<dbReference type="GO" id="GO:0000155">
    <property type="term" value="F:phosphorelay sensor kinase activity"/>
    <property type="evidence" value="ECO:0007669"/>
    <property type="project" value="InterPro"/>
</dbReference>
<feature type="compositionally biased region" description="Basic and acidic residues" evidence="7">
    <location>
        <begin position="412"/>
        <end position="421"/>
    </location>
</feature>
<dbReference type="InterPro" id="IPR036890">
    <property type="entry name" value="HATPase_C_sf"/>
</dbReference>
<sequence length="1885" mass="208842">MGDVHSRRTPPFPSPTETVSSAAIQQPLNLQASRSPSSYRLPHDPEYVTGIPLDGLTQRDDKSGKESTRMPHFSRGDSTEQVMGLTPTTENAQAEKDRPEDQGRSSQTLKELRRQMEELLVYQQMQQSQNQNQNQPSSAKQATHPSSPPNETPRKRRLSNTSAAEVPVTIVQPASGPIDSGGTIKGADECHSPGQAITQTPSYPFPRAPNQVTPSKATTEKTGHPGQFRLKFPADRLRASPANQTSDKNLDLTKSTELTSNFDPSLNISPEDEEFATPNLYDLILKLNADPGVEAWWANLIDILQKNYGAERVTLAVPGDVTDLENVPWGQKATYNGHIEANPEVGKTGSHYEGSTADVIGERPMHSVEQGNRQRKGSGTKPKTPGAVPTPARPALESRHSFAGFSQSKTKQMKEIDRQKDLSMPSAAKPEKKHARISEKFHPVDSQVDSKDSPRNSPGPIRQAVFPIPRPLENESDPLIKRTGVVKLFGRNNPIILTREYTENDPNRVSQSSNGLARSPLETVQVTPGAEKPSDAERIVEQQKKFNTLHLREFDEYEQIPQSPWSQSPAPSPAPRTHADSNPFFTSHTVDEGAFAKNPPEHDYSNIQPLEAIGIDYSKTVVHIPLLHGAQTNHESGTTLRFPVAIISLLSTIVPYPSNLRQSLAHLMPHLTTSFCLAQHYSQLERQVTSKVETPRYGHLLGLGGTFSDASSELELVAGLSGHVSYSVGDETSMSARASVNSPSDRSSAKFSPAVSNIGTPGFDLGQVGLGSNNHSPAVRSGEDEYFNVQSQQFKVPRDNISQQRHRLSKSTVITDNSEKIHGKALTGEDATSNDPSSLVASPIYDMRPPAPFSPNQPSRQASTNSFYNQLQRDLTRPIPDTIAQLMLNSVPLHLFLAKPQSGEMIWTNTKFDAYRRSKPQEQKLRDPWQNIHTSERDHVASEWANALRTGSQFTERVRVRRFNDETAYRWFIFRANPLLSGTGEVLYWIGSFLDIHEQHISELKATQEREKFATDAKYRAFSNSIPQVVFEATENRGLIFVNEQWNLYTGQRLEEALDLGFAKHVHPEDLAKCGGISSQSTQRRDETNVSGSTDSGLETHAVSSALDELVRLGVASLQKDENGRVFYSTEIRLRSRGGDFRWHLVRLVCVETSSFGSEEASWYGTCTDINDRKNLERELNKAMSQLNNQMESKTKFFSNMSHEIRTPLNGILGTIPFILDTQLDSDQRRMLDTIQNSSTNLRELVDNILDVSRVEAGKMSMVNSWFHARSMIEDVIDTIASRAIDKGLEINYLMEADVPAMMIGDRFRIRQVLINLVGNAVKFTSQGEVYICCSLQRDPSLKETEALLNFDVVDTGKGFSSQDAERLMQRFSQLGETGSQQHAGSGLGLFLSKQLVEMHGGKLTPSSKEGQGAKFSFNVRVDAPPPPSPSERPQLLRQASTASRRPATSRTTSYDVSSVQLPKSFEPKLSTPSATSPGLDSRSFEGSLPANIQNTYPPSAGSSAPPTPSISTAHLQPQLAKQADSNAGTAVSSTAQHSTGSMQQASTPPQGENAPQDKLSAKPTGVHSQGPFSVVILCPLDNSRKATKQHIEKVVPHEIPFKITTLPDVDEWKDMKHDPDWKCTHLVLNLPATDDILEVIQQISEVDANAAPVIVIISDLYQKRQISTRVKELAATGKQVFIVPKPVKPSAFSTIFDPDSKRELSKDRNQDMAREINNNFKTVSKMVKEVLGNKGYRILLVEDDETNRDVMLKYLDKIKLMSETASNGQECTDMVFSKEPGYYSLIICDIQMPVKNGYDTCREIRTWEQKNHYPQIPIMALSANAMTDQIENAAQAGFNDYVTKPIKHNELGKMMMGLLDTNKPLLLLRDRLHPGSDKTASVRR</sequence>
<evidence type="ECO:0000259" key="10">
    <source>
        <dbReference type="PROSITE" id="PS50113"/>
    </source>
</evidence>
<feature type="compositionally biased region" description="Polar residues" evidence="7">
    <location>
        <begin position="15"/>
        <end position="38"/>
    </location>
</feature>
<feature type="domain" description="PAC" evidence="10">
    <location>
        <begin position="1128"/>
        <end position="1182"/>
    </location>
</feature>
<feature type="compositionally biased region" description="Basic and acidic residues" evidence="7">
    <location>
        <begin position="436"/>
        <end position="454"/>
    </location>
</feature>
<dbReference type="Gene3D" id="3.30.450.20">
    <property type="entry name" value="PAS domain"/>
    <property type="match status" value="2"/>
</dbReference>
<dbReference type="FunFam" id="1.10.287.130:FF:000024">
    <property type="entry name" value="Sensor histidine kinase/response regulator"/>
    <property type="match status" value="1"/>
</dbReference>
<name>A0A1V6TQZ6_9EURO</name>
<dbReference type="PANTHER" id="PTHR43047:SF74">
    <property type="entry name" value="HISTIDINE KINASE-RELATED"/>
    <property type="match status" value="1"/>
</dbReference>
<comment type="caution">
    <text evidence="11">The sequence shown here is derived from an EMBL/GenBank/DDBJ whole genome shotgun (WGS) entry which is preliminary data.</text>
</comment>
<dbReference type="SUPFAM" id="SSF55785">
    <property type="entry name" value="PYP-like sensor domain (PAS domain)"/>
    <property type="match status" value="2"/>
</dbReference>
<dbReference type="Gene3D" id="3.40.50.2300">
    <property type="match status" value="1"/>
</dbReference>
<feature type="compositionally biased region" description="Low complexity" evidence="7">
    <location>
        <begin position="123"/>
        <end position="138"/>
    </location>
</feature>
<dbReference type="STRING" id="303698.A0A1V6TQZ6"/>
<feature type="compositionally biased region" description="Polar residues" evidence="7">
    <location>
        <begin position="830"/>
        <end position="840"/>
    </location>
</feature>
<dbReference type="Gene3D" id="1.10.287.130">
    <property type="match status" value="1"/>
</dbReference>
<dbReference type="Gene3D" id="3.30.565.10">
    <property type="entry name" value="Histidine kinase-like ATPase, C-terminal domain"/>
    <property type="match status" value="1"/>
</dbReference>
<evidence type="ECO:0000256" key="3">
    <source>
        <dbReference type="ARBA" id="ARBA00022553"/>
    </source>
</evidence>
<dbReference type="EC" id="2.7.13.3" evidence="2"/>
<dbReference type="SMART" id="SM00387">
    <property type="entry name" value="HATPase_c"/>
    <property type="match status" value="1"/>
</dbReference>
<dbReference type="Pfam" id="PF00072">
    <property type="entry name" value="Response_reg"/>
    <property type="match status" value="1"/>
</dbReference>
<dbReference type="InterPro" id="IPR005467">
    <property type="entry name" value="His_kinase_dom"/>
</dbReference>
<dbReference type="InterPro" id="IPR000700">
    <property type="entry name" value="PAS-assoc_C"/>
</dbReference>
<dbReference type="EMBL" id="MLKD01000003">
    <property type="protein sequence ID" value="OQE28320.1"/>
    <property type="molecule type" value="Genomic_DNA"/>
</dbReference>
<evidence type="ECO:0000256" key="6">
    <source>
        <dbReference type="PROSITE-ProRule" id="PRU00169"/>
    </source>
</evidence>
<reference evidence="12" key="1">
    <citation type="journal article" date="2017" name="Nat. Microbiol.">
        <title>Global analysis of biosynthetic gene clusters reveals vast potential of secondary metabolite production in Penicillium species.</title>
        <authorList>
            <person name="Nielsen J.C."/>
            <person name="Grijseels S."/>
            <person name="Prigent S."/>
            <person name="Ji B."/>
            <person name="Dainat J."/>
            <person name="Nielsen K.F."/>
            <person name="Frisvad J.C."/>
            <person name="Workman M."/>
            <person name="Nielsen J."/>
        </authorList>
    </citation>
    <scope>NUCLEOTIDE SEQUENCE [LARGE SCALE GENOMIC DNA]</scope>
    <source>
        <strain evidence="12">IBT 24891</strain>
    </source>
</reference>
<feature type="region of interest" description="Disordered" evidence="7">
    <location>
        <begin position="794"/>
        <end position="864"/>
    </location>
</feature>
<protein>
    <recommendedName>
        <fullName evidence="2">histidine kinase</fullName>
        <ecNumber evidence="2">2.7.13.3</ecNumber>
    </recommendedName>
</protein>
<dbReference type="OrthoDB" id="303614at2759"/>
<dbReference type="InterPro" id="IPR011006">
    <property type="entry name" value="CheY-like_superfamily"/>
</dbReference>
<feature type="compositionally biased region" description="Basic and acidic residues" evidence="7">
    <location>
        <begin position="93"/>
        <end position="103"/>
    </location>
</feature>
<dbReference type="SUPFAM" id="SSF47384">
    <property type="entry name" value="Homodimeric domain of signal transducing histidine kinase"/>
    <property type="match status" value="1"/>
</dbReference>
<evidence type="ECO:0000256" key="1">
    <source>
        <dbReference type="ARBA" id="ARBA00000085"/>
    </source>
</evidence>
<keyword evidence="4" id="KW-0808">Transferase</keyword>
<dbReference type="InterPro" id="IPR003594">
    <property type="entry name" value="HATPase_dom"/>
</dbReference>
<evidence type="ECO:0000313" key="11">
    <source>
        <dbReference type="EMBL" id="OQE28320.1"/>
    </source>
</evidence>
<dbReference type="SUPFAM" id="SSF55874">
    <property type="entry name" value="ATPase domain of HSP90 chaperone/DNA topoisomerase II/histidine kinase"/>
    <property type="match status" value="1"/>
</dbReference>
<comment type="catalytic activity">
    <reaction evidence="1">
        <text>ATP + protein L-histidine = ADP + protein N-phospho-L-histidine.</text>
        <dbReference type="EC" id="2.7.13.3"/>
    </reaction>
</comment>
<evidence type="ECO:0000259" key="8">
    <source>
        <dbReference type="PROSITE" id="PS50109"/>
    </source>
</evidence>
<feature type="domain" description="Response regulatory" evidence="9">
    <location>
        <begin position="1738"/>
        <end position="1860"/>
    </location>
</feature>
<accession>A0A1V6TQZ6</accession>
<feature type="compositionally biased region" description="Basic and acidic residues" evidence="7">
    <location>
        <begin position="57"/>
        <end position="78"/>
    </location>
</feature>
<feature type="region of interest" description="Disordered" evidence="7">
    <location>
        <begin position="1074"/>
        <end position="1098"/>
    </location>
</feature>
<dbReference type="SMART" id="SM00448">
    <property type="entry name" value="REC"/>
    <property type="match status" value="1"/>
</dbReference>
<dbReference type="PROSITE" id="PS50110">
    <property type="entry name" value="RESPONSE_REGULATORY"/>
    <property type="match status" value="1"/>
</dbReference>
<feature type="compositionally biased region" description="Low complexity" evidence="7">
    <location>
        <begin position="1438"/>
        <end position="1454"/>
    </location>
</feature>
<dbReference type="PANTHER" id="PTHR43047">
    <property type="entry name" value="TWO-COMPONENT HISTIDINE PROTEIN KINASE"/>
    <property type="match status" value="1"/>
</dbReference>
<feature type="modified residue" description="4-aspartylphosphate" evidence="6">
    <location>
        <position position="1790"/>
    </location>
</feature>
<dbReference type="SMART" id="SM00388">
    <property type="entry name" value="HisKA"/>
    <property type="match status" value="1"/>
</dbReference>
<dbReference type="InterPro" id="IPR036097">
    <property type="entry name" value="HisK_dim/P_sf"/>
</dbReference>
<feature type="domain" description="Histidine kinase" evidence="8">
    <location>
        <begin position="1200"/>
        <end position="1424"/>
    </location>
</feature>
<dbReference type="SUPFAM" id="SSF52172">
    <property type="entry name" value="CheY-like"/>
    <property type="match status" value="1"/>
</dbReference>
<dbReference type="PROSITE" id="PS50113">
    <property type="entry name" value="PAC"/>
    <property type="match status" value="2"/>
</dbReference>
<feature type="region of interest" description="Disordered" evidence="7">
    <location>
        <begin position="1419"/>
        <end position="1568"/>
    </location>
</feature>
<evidence type="ECO:0000256" key="5">
    <source>
        <dbReference type="ARBA" id="ARBA00022777"/>
    </source>
</evidence>
<keyword evidence="12" id="KW-1185">Reference proteome</keyword>
<dbReference type="InterPro" id="IPR003661">
    <property type="entry name" value="HisK_dim/P_dom"/>
</dbReference>
<dbReference type="CDD" id="cd17546">
    <property type="entry name" value="REC_hyHK_CKI1_RcsC-like"/>
    <property type="match status" value="1"/>
</dbReference>
<evidence type="ECO:0000256" key="2">
    <source>
        <dbReference type="ARBA" id="ARBA00012438"/>
    </source>
</evidence>
<feature type="region of interest" description="Disordered" evidence="7">
    <location>
        <begin position="1"/>
        <end position="228"/>
    </location>
</feature>
<evidence type="ECO:0000256" key="4">
    <source>
        <dbReference type="ARBA" id="ARBA00022679"/>
    </source>
</evidence>
<dbReference type="FunFam" id="3.40.50.2300:FF:000158">
    <property type="entry name" value="Sensor histidine kinase/response regulator"/>
    <property type="match status" value="1"/>
</dbReference>
<organism evidence="11 12">
    <name type="scientific">Penicillium steckii</name>
    <dbReference type="NCBI Taxonomy" id="303698"/>
    <lineage>
        <taxon>Eukaryota</taxon>
        <taxon>Fungi</taxon>
        <taxon>Dikarya</taxon>
        <taxon>Ascomycota</taxon>
        <taxon>Pezizomycotina</taxon>
        <taxon>Eurotiomycetes</taxon>
        <taxon>Eurotiomycetidae</taxon>
        <taxon>Eurotiales</taxon>
        <taxon>Aspergillaceae</taxon>
        <taxon>Penicillium</taxon>
    </lineage>
</organism>
<dbReference type="GO" id="GO:0009927">
    <property type="term" value="F:histidine phosphotransfer kinase activity"/>
    <property type="evidence" value="ECO:0007669"/>
    <property type="project" value="TreeGrafter"/>
</dbReference>
<dbReference type="Pfam" id="PF00512">
    <property type="entry name" value="HisKA"/>
    <property type="match status" value="1"/>
</dbReference>
<evidence type="ECO:0000256" key="7">
    <source>
        <dbReference type="SAM" id="MobiDB-lite"/>
    </source>
</evidence>
<dbReference type="InterPro" id="IPR000014">
    <property type="entry name" value="PAS"/>
</dbReference>
<feature type="compositionally biased region" description="Low complexity" evidence="7">
    <location>
        <begin position="1496"/>
        <end position="1514"/>
    </location>
</feature>